<gene>
    <name evidence="7" type="ORF">E3O65_00565</name>
</gene>
<dbReference type="RefSeq" id="WP_134361813.1">
    <property type="nucleotide sequence ID" value="NZ_SOGJ01000004.1"/>
</dbReference>
<comment type="subcellular location">
    <subcellularLocation>
        <location evidence="1">Cell membrane</location>
        <topology evidence="1">Multi-pass membrane protein</topology>
    </subcellularLocation>
</comment>
<comment type="caution">
    <text evidence="7">The sequence shown here is derived from an EMBL/GenBank/DDBJ whole genome shotgun (WGS) entry which is preliminary data.</text>
</comment>
<evidence type="ECO:0000256" key="3">
    <source>
        <dbReference type="ARBA" id="ARBA00022692"/>
    </source>
</evidence>
<dbReference type="PANTHER" id="PTHR30250">
    <property type="entry name" value="PST FAMILY PREDICTED COLANIC ACID TRANSPORTER"/>
    <property type="match status" value="1"/>
</dbReference>
<evidence type="ECO:0000256" key="6">
    <source>
        <dbReference type="SAM" id="Phobius"/>
    </source>
</evidence>
<keyword evidence="3 6" id="KW-0812">Transmembrane</keyword>
<evidence type="ECO:0000313" key="7">
    <source>
        <dbReference type="EMBL" id="TFD01830.1"/>
    </source>
</evidence>
<accession>A0ABY2JA51</accession>
<keyword evidence="5 6" id="KW-0472">Membrane</keyword>
<feature type="transmembrane region" description="Helical" evidence="6">
    <location>
        <begin position="293"/>
        <end position="323"/>
    </location>
</feature>
<evidence type="ECO:0000256" key="5">
    <source>
        <dbReference type="ARBA" id="ARBA00023136"/>
    </source>
</evidence>
<evidence type="ECO:0000313" key="8">
    <source>
        <dbReference type="Proteomes" id="UP000298355"/>
    </source>
</evidence>
<feature type="transmembrane region" description="Helical" evidence="6">
    <location>
        <begin position="357"/>
        <end position="377"/>
    </location>
</feature>
<feature type="transmembrane region" description="Helical" evidence="6">
    <location>
        <begin position="213"/>
        <end position="230"/>
    </location>
</feature>
<feature type="transmembrane region" description="Helical" evidence="6">
    <location>
        <begin position="96"/>
        <end position="114"/>
    </location>
</feature>
<protein>
    <recommendedName>
        <fullName evidence="9">Polysaccharide biosynthesis protein</fullName>
    </recommendedName>
</protein>
<evidence type="ECO:0000256" key="4">
    <source>
        <dbReference type="ARBA" id="ARBA00022989"/>
    </source>
</evidence>
<feature type="transmembrane region" description="Helical" evidence="6">
    <location>
        <begin position="329"/>
        <end position="350"/>
    </location>
</feature>
<evidence type="ECO:0000256" key="1">
    <source>
        <dbReference type="ARBA" id="ARBA00004651"/>
    </source>
</evidence>
<name>A0ABY2JA51_9MICO</name>
<dbReference type="InterPro" id="IPR050833">
    <property type="entry name" value="Poly_Biosynth_Transport"/>
</dbReference>
<feature type="transmembrane region" description="Helical" evidence="6">
    <location>
        <begin position="12"/>
        <end position="34"/>
    </location>
</feature>
<reference evidence="7 8" key="1">
    <citation type="submission" date="2019-03" db="EMBL/GenBank/DDBJ databases">
        <title>Genomics of glacier-inhabiting Cryobacterium strains.</title>
        <authorList>
            <person name="Liu Q."/>
            <person name="Xin Y.-H."/>
        </authorList>
    </citation>
    <scope>NUCLEOTIDE SEQUENCE [LARGE SCALE GENOMIC DNA]</scope>
    <source>
        <strain evidence="7 8">TMT4-23</strain>
    </source>
</reference>
<evidence type="ECO:0008006" key="9">
    <source>
        <dbReference type="Google" id="ProtNLM"/>
    </source>
</evidence>
<evidence type="ECO:0000256" key="2">
    <source>
        <dbReference type="ARBA" id="ARBA00022475"/>
    </source>
</evidence>
<dbReference type="EMBL" id="SOGJ01000004">
    <property type="protein sequence ID" value="TFD01830.1"/>
    <property type="molecule type" value="Genomic_DNA"/>
</dbReference>
<proteinExistence type="predicted"/>
<keyword evidence="4 6" id="KW-1133">Transmembrane helix</keyword>
<keyword evidence="8" id="KW-1185">Reference proteome</keyword>
<sequence>MLNKGLFAQHGKALLEIGVVSAFGVFATAGFQIVASRGLGPSGFGLLASFLAIINVAAVGSAALRSSIAVVTSEGVALGAVAPQARRRLDASMVEALILGGLCTVALLAASPWLTTSLETNSLALILTAATVLPYFLFSRAQGLLQGTGDSRSVVLWTSGSQIAQLALTVIALAMGLGAVGILSVILLIAVLGTVGSSYQARRFTVPASRRPFSVDSSVVLLLTISFAWLTNADVILVRSGTSELVAGSFAAAAVLVKTTLILPATLSLYLLPRFVSRREDASMTKLGVNVTLALTFLSGVAMFLLVLVAGEPLVGILFGAGYELAVAYLPWLALMWLPWAMALAVLVRVTAAASKAGLIVLLVAAVAQWVGATSLLPSVPAMMIFNGSLGALTLAALFLIHLARTRPEIRGI</sequence>
<keyword evidence="2" id="KW-1003">Cell membrane</keyword>
<feature type="transmembrane region" description="Helical" evidence="6">
    <location>
        <begin position="181"/>
        <end position="201"/>
    </location>
</feature>
<feature type="transmembrane region" description="Helical" evidence="6">
    <location>
        <begin position="46"/>
        <end position="64"/>
    </location>
</feature>
<feature type="transmembrane region" description="Helical" evidence="6">
    <location>
        <begin position="383"/>
        <end position="404"/>
    </location>
</feature>
<dbReference type="PANTHER" id="PTHR30250:SF11">
    <property type="entry name" value="O-ANTIGEN TRANSPORTER-RELATED"/>
    <property type="match status" value="1"/>
</dbReference>
<dbReference type="Proteomes" id="UP000298355">
    <property type="component" value="Unassembled WGS sequence"/>
</dbReference>
<feature type="transmembrane region" description="Helical" evidence="6">
    <location>
        <begin position="250"/>
        <end position="272"/>
    </location>
</feature>
<organism evidence="7 8">
    <name type="scientific">Cryobacterium breve</name>
    <dbReference type="NCBI Taxonomy" id="1259258"/>
    <lineage>
        <taxon>Bacteria</taxon>
        <taxon>Bacillati</taxon>
        <taxon>Actinomycetota</taxon>
        <taxon>Actinomycetes</taxon>
        <taxon>Micrococcales</taxon>
        <taxon>Microbacteriaceae</taxon>
        <taxon>Cryobacterium</taxon>
    </lineage>
</organism>